<dbReference type="Proteomes" id="UP000285326">
    <property type="component" value="Unassembled WGS sequence"/>
</dbReference>
<sequence>MLALQLIKLLLSLAFPVIESGTLSLTRPPLKSNVPVAQYSSLRMIESALLNGLNLPAQIAG</sequence>
<keyword evidence="1" id="KW-0732">Signal</keyword>
<dbReference type="AlphaFoldDB" id="A0A420IC71"/>
<evidence type="ECO:0000313" key="2">
    <source>
        <dbReference type="EMBL" id="RKF72122.1"/>
    </source>
</evidence>
<name>A0A420IC71_9PEZI</name>
<feature type="signal peptide" evidence="1">
    <location>
        <begin position="1"/>
        <end position="20"/>
    </location>
</feature>
<dbReference type="EMBL" id="MCBS01024927">
    <property type="protein sequence ID" value="RKF72122.1"/>
    <property type="molecule type" value="Genomic_DNA"/>
</dbReference>
<organism evidence="2 3">
    <name type="scientific">Golovinomyces cichoracearum</name>
    <dbReference type="NCBI Taxonomy" id="62708"/>
    <lineage>
        <taxon>Eukaryota</taxon>
        <taxon>Fungi</taxon>
        <taxon>Dikarya</taxon>
        <taxon>Ascomycota</taxon>
        <taxon>Pezizomycotina</taxon>
        <taxon>Leotiomycetes</taxon>
        <taxon>Erysiphales</taxon>
        <taxon>Erysiphaceae</taxon>
        <taxon>Golovinomyces</taxon>
    </lineage>
</organism>
<accession>A0A420IC71</accession>
<evidence type="ECO:0000313" key="3">
    <source>
        <dbReference type="Proteomes" id="UP000285326"/>
    </source>
</evidence>
<feature type="chain" id="PRO_5018981547" description="Effector protein" evidence="1">
    <location>
        <begin position="21"/>
        <end position="61"/>
    </location>
</feature>
<evidence type="ECO:0000256" key="1">
    <source>
        <dbReference type="SAM" id="SignalP"/>
    </source>
</evidence>
<proteinExistence type="predicted"/>
<reference evidence="2 3" key="1">
    <citation type="journal article" date="2018" name="BMC Genomics">
        <title>Comparative genome analyses reveal sequence features reflecting distinct modes of host-adaptation between dicot and monocot powdery mildew.</title>
        <authorList>
            <person name="Wu Y."/>
            <person name="Ma X."/>
            <person name="Pan Z."/>
            <person name="Kale S.D."/>
            <person name="Song Y."/>
            <person name="King H."/>
            <person name="Zhang Q."/>
            <person name="Presley C."/>
            <person name="Deng X."/>
            <person name="Wei C.I."/>
            <person name="Xiao S."/>
        </authorList>
    </citation>
    <scope>NUCLEOTIDE SEQUENCE [LARGE SCALE GENOMIC DNA]</scope>
    <source>
        <strain evidence="2">UMSG1</strain>
    </source>
</reference>
<gene>
    <name evidence="2" type="ORF">GcM1_249202</name>
</gene>
<comment type="caution">
    <text evidence="2">The sequence shown here is derived from an EMBL/GenBank/DDBJ whole genome shotgun (WGS) entry which is preliminary data.</text>
</comment>
<protein>
    <recommendedName>
        <fullName evidence="4">Effector protein</fullName>
    </recommendedName>
</protein>
<evidence type="ECO:0008006" key="4">
    <source>
        <dbReference type="Google" id="ProtNLM"/>
    </source>
</evidence>